<dbReference type="CDD" id="cd02956">
    <property type="entry name" value="ybbN"/>
    <property type="match status" value="1"/>
</dbReference>
<name>S4XD89_9CORY</name>
<dbReference type="HOGENOM" id="CLU_046120_0_1_11"/>
<evidence type="ECO:0000313" key="3">
    <source>
        <dbReference type="Proteomes" id="UP000014809"/>
    </source>
</evidence>
<dbReference type="KEGG" id="cter:A606_07350"/>
<evidence type="ECO:0000259" key="1">
    <source>
        <dbReference type="PROSITE" id="PS51352"/>
    </source>
</evidence>
<dbReference type="Pfam" id="PF00085">
    <property type="entry name" value="Thioredoxin"/>
    <property type="match status" value="1"/>
</dbReference>
<dbReference type="GO" id="GO:0006950">
    <property type="term" value="P:response to stress"/>
    <property type="evidence" value="ECO:0007669"/>
    <property type="project" value="UniProtKB-ARBA"/>
</dbReference>
<dbReference type="Pfam" id="PF14561">
    <property type="entry name" value="TPR_20"/>
    <property type="match status" value="1"/>
</dbReference>
<organism evidence="2 3">
    <name type="scientific">Corynebacterium terpenotabidum Y-11</name>
    <dbReference type="NCBI Taxonomy" id="1200352"/>
    <lineage>
        <taxon>Bacteria</taxon>
        <taxon>Bacillati</taxon>
        <taxon>Actinomycetota</taxon>
        <taxon>Actinomycetes</taxon>
        <taxon>Mycobacteriales</taxon>
        <taxon>Corynebacteriaceae</taxon>
        <taxon>Corynebacterium</taxon>
    </lineage>
</organism>
<dbReference type="InterPro" id="IPR013766">
    <property type="entry name" value="Thioredoxin_domain"/>
</dbReference>
<keyword evidence="3" id="KW-1185">Reference proteome</keyword>
<dbReference type="InterPro" id="IPR011990">
    <property type="entry name" value="TPR-like_helical_dom_sf"/>
</dbReference>
<dbReference type="AlphaFoldDB" id="S4XD89"/>
<dbReference type="eggNOG" id="COG3118">
    <property type="taxonomic scope" value="Bacteria"/>
</dbReference>
<dbReference type="InterPro" id="IPR036249">
    <property type="entry name" value="Thioredoxin-like_sf"/>
</dbReference>
<gene>
    <name evidence="2" type="ORF">A606_07350</name>
</gene>
<dbReference type="STRING" id="1200352.A606_07350"/>
<dbReference type="SUPFAM" id="SSF52833">
    <property type="entry name" value="Thioredoxin-like"/>
    <property type="match status" value="1"/>
</dbReference>
<feature type="domain" description="Thioredoxin" evidence="1">
    <location>
        <begin position="45"/>
        <end position="162"/>
    </location>
</feature>
<proteinExistence type="predicted"/>
<accession>S4XD89</accession>
<dbReference type="Proteomes" id="UP000014809">
    <property type="component" value="Chromosome"/>
</dbReference>
<evidence type="ECO:0000313" key="2">
    <source>
        <dbReference type="EMBL" id="AGP31117.1"/>
    </source>
</evidence>
<dbReference type="Gene3D" id="3.40.30.10">
    <property type="entry name" value="Glutaredoxin"/>
    <property type="match status" value="1"/>
</dbReference>
<dbReference type="Gene3D" id="1.25.40.10">
    <property type="entry name" value="Tetratricopeptide repeat domain"/>
    <property type="match status" value="1"/>
</dbReference>
<dbReference type="PATRIC" id="fig|1200352.3.peg.1498"/>
<dbReference type="EMBL" id="CP003696">
    <property type="protein sequence ID" value="AGP31117.1"/>
    <property type="molecule type" value="Genomic_DNA"/>
</dbReference>
<sequence>MESMSTPQRPAPQTPSRFAARAVDLGAVKEAADARARAQEEVAAGTPVALAAPVTAETFESDLVVRSTQVPVILQLGSSRAPGSDEMAQSFAALALQQEQSTGPVEWVFRLVDVDAVPEIAQAFGIQSVPTVLALAAGRPLTSFEGVQPAEQLDRFLDAVLQATAGKLPGLPATGDAEEADADDDPRFTAAAEAIDRGDFVDAVALYDSIIAEPGLPADVVAEAKTARATAVLLGRSAEGDADDVDRMLLEGRRVEAFDVLIDRLGAASGEDRDAVRARLIELFSLYGAADPVVIDARTRMASALF</sequence>
<protein>
    <recommendedName>
        <fullName evidence="1">Thioredoxin domain-containing protein</fullName>
    </recommendedName>
</protein>
<dbReference type="PROSITE" id="PS51352">
    <property type="entry name" value="THIOREDOXIN_2"/>
    <property type="match status" value="1"/>
</dbReference>
<reference evidence="2 3" key="1">
    <citation type="submission" date="2012-06" db="EMBL/GenBank/DDBJ databases">
        <title>Complete genome sequence of Corynebacterium terpenotabidum Y-11 (=DSM 44721).</title>
        <authorList>
            <person name="Ruckert C."/>
            <person name="Albersmeier A."/>
            <person name="Al-Dilaimi A."/>
            <person name="Szczepanowski R."/>
            <person name="Kalinowski J."/>
        </authorList>
    </citation>
    <scope>NUCLEOTIDE SEQUENCE [LARGE SCALE GENOMIC DNA]</scope>
    <source>
        <strain evidence="2 3">Y-11</strain>
    </source>
</reference>